<dbReference type="EMBL" id="JAUSRG010000002">
    <property type="protein sequence ID" value="MDP9904377.1"/>
    <property type="molecule type" value="Genomic_DNA"/>
</dbReference>
<dbReference type="GO" id="GO:0047681">
    <property type="term" value="F:aryl-alcohol dehydrogenase (NADP+) activity"/>
    <property type="evidence" value="ECO:0007669"/>
    <property type="project" value="UniProtKB-EC"/>
</dbReference>
<accession>A0AAW8DER2</accession>
<dbReference type="SUPFAM" id="SSF51430">
    <property type="entry name" value="NAD(P)-linked oxidoreductase"/>
    <property type="match status" value="1"/>
</dbReference>
<sequence length="344" mass="37562">MMRYRTLGNSGAVVSNYALGTMTFGAEATEETSRDILDSYVAAGGNFIDTADVYSAGVSEEIIGRWLAERPDARDRVVLATKGRFPMGTAPNDVGTSRRHLTRALDDSLRRLGVEQIDLYQMHAWDPITPLEETLRFLHDSVSSGKIAYYGFSNFLGWQLTKAVHVAKAFGWSAPVTLQPQYSLLVREIESEIVPASLDAGIGLLPWSPLGGGWLSGKYKRDVPPTGATRLGENPERGMEAWQARNDDPRTWDVIGTVEKIAADHGVSDSQVALAWLADRPAVTSVILGARTTEQLADNLAAADLELSPEETSRLTEASQPRVGVYPYGPMAQNQRSRKIEGGR</sequence>
<dbReference type="Proteomes" id="UP001242995">
    <property type="component" value="Unassembled WGS sequence"/>
</dbReference>
<evidence type="ECO:0000256" key="1">
    <source>
        <dbReference type="ARBA" id="ARBA00023002"/>
    </source>
</evidence>
<protein>
    <submittedName>
        <fullName evidence="4">Aryl-alcohol dehydrogenase (NADP+)</fullName>
        <ecNumber evidence="4">1.1.1.91</ecNumber>
    </submittedName>
</protein>
<proteinExistence type="predicted"/>
<reference evidence="4 6" key="1">
    <citation type="submission" date="2023-07" db="EMBL/GenBank/DDBJ databases">
        <title>Sorghum-associated microbial communities from plants grown in Nebraska, USA.</title>
        <authorList>
            <person name="Schachtman D."/>
        </authorList>
    </citation>
    <scope>NUCLEOTIDE SEQUENCE</scope>
    <source>
        <strain evidence="4">DS1006</strain>
        <strain evidence="5 6">DS1016</strain>
    </source>
</reference>
<dbReference type="FunFam" id="3.20.20.100:FF:000004">
    <property type="entry name" value="Oxidoreductase, aldo/keto reductase"/>
    <property type="match status" value="1"/>
</dbReference>
<dbReference type="PANTHER" id="PTHR43364">
    <property type="entry name" value="NADH-SPECIFIC METHYLGLYOXAL REDUCTASE-RELATED"/>
    <property type="match status" value="1"/>
</dbReference>
<name>A0AAW8DER2_9MICC</name>
<comment type="caution">
    <text evidence="4">The sequence shown here is derived from an EMBL/GenBank/DDBJ whole genome shotgun (WGS) entry which is preliminary data.</text>
</comment>
<dbReference type="EC" id="1.1.1.91" evidence="4"/>
<dbReference type="Proteomes" id="UP001230951">
    <property type="component" value="Unassembled WGS sequence"/>
</dbReference>
<dbReference type="AlphaFoldDB" id="A0AAW8DER2"/>
<feature type="region of interest" description="Disordered" evidence="2">
    <location>
        <begin position="310"/>
        <end position="344"/>
    </location>
</feature>
<evidence type="ECO:0000259" key="3">
    <source>
        <dbReference type="Pfam" id="PF00248"/>
    </source>
</evidence>
<evidence type="ECO:0000313" key="5">
    <source>
        <dbReference type="EMBL" id="MDQ0178970.1"/>
    </source>
</evidence>
<dbReference type="PANTHER" id="PTHR43364:SF4">
    <property type="entry name" value="NAD(P)-LINKED OXIDOREDUCTASE SUPERFAMILY PROTEIN"/>
    <property type="match status" value="1"/>
</dbReference>
<dbReference type="InterPro" id="IPR023210">
    <property type="entry name" value="NADP_OxRdtase_dom"/>
</dbReference>
<keyword evidence="1 4" id="KW-0560">Oxidoreductase</keyword>
<dbReference type="Pfam" id="PF00248">
    <property type="entry name" value="Aldo_ket_red"/>
    <property type="match status" value="1"/>
</dbReference>
<dbReference type="InterPro" id="IPR050523">
    <property type="entry name" value="AKR_Detox_Biosynth"/>
</dbReference>
<dbReference type="Gene3D" id="3.20.20.100">
    <property type="entry name" value="NADP-dependent oxidoreductase domain"/>
    <property type="match status" value="1"/>
</dbReference>
<feature type="domain" description="NADP-dependent oxidoreductase" evidence="3">
    <location>
        <begin position="19"/>
        <end position="318"/>
    </location>
</feature>
<dbReference type="GO" id="GO:0005829">
    <property type="term" value="C:cytosol"/>
    <property type="evidence" value="ECO:0007669"/>
    <property type="project" value="TreeGrafter"/>
</dbReference>
<evidence type="ECO:0000313" key="4">
    <source>
        <dbReference type="EMBL" id="MDP9904377.1"/>
    </source>
</evidence>
<evidence type="ECO:0000313" key="7">
    <source>
        <dbReference type="Proteomes" id="UP001242995"/>
    </source>
</evidence>
<gene>
    <name evidence="4" type="ORF">J2S90_001323</name>
    <name evidence="5" type="ORF">J2S93_000377</name>
</gene>
<evidence type="ECO:0000313" key="6">
    <source>
        <dbReference type="Proteomes" id="UP001230951"/>
    </source>
</evidence>
<dbReference type="InterPro" id="IPR036812">
    <property type="entry name" value="NAD(P)_OxRdtase_dom_sf"/>
</dbReference>
<organism evidence="4 7">
    <name type="scientific">Arthrobacter bambusae</name>
    <dbReference type="NCBI Taxonomy" id="1338426"/>
    <lineage>
        <taxon>Bacteria</taxon>
        <taxon>Bacillati</taxon>
        <taxon>Actinomycetota</taxon>
        <taxon>Actinomycetes</taxon>
        <taxon>Micrococcales</taxon>
        <taxon>Micrococcaceae</taxon>
        <taxon>Arthrobacter</taxon>
    </lineage>
</organism>
<keyword evidence="6" id="KW-1185">Reference proteome</keyword>
<dbReference type="EMBL" id="JAUSTF010000001">
    <property type="protein sequence ID" value="MDQ0178970.1"/>
    <property type="molecule type" value="Genomic_DNA"/>
</dbReference>
<evidence type="ECO:0000256" key="2">
    <source>
        <dbReference type="SAM" id="MobiDB-lite"/>
    </source>
</evidence>